<gene>
    <name evidence="1" type="ORF">ACPOL_0001</name>
</gene>
<evidence type="ECO:0000313" key="1">
    <source>
        <dbReference type="EMBL" id="AXC09388.1"/>
    </source>
</evidence>
<keyword evidence="2" id="KW-1185">Reference proteome</keyword>
<reference evidence="1 2" key="1">
    <citation type="journal article" date="2018" name="Front. Microbiol.">
        <title>Hydrolytic Capabilities as a Key to Environmental Success: Chitinolytic and Cellulolytic Acidobacteria From Acidic Sub-arctic Soils and Boreal Peatlands.</title>
        <authorList>
            <person name="Belova S.E."/>
            <person name="Ravin N.V."/>
            <person name="Pankratov T.A."/>
            <person name="Rakitin A.L."/>
            <person name="Ivanova A.A."/>
            <person name="Beletsky A.V."/>
            <person name="Mardanov A.V."/>
            <person name="Sinninghe Damste J.S."/>
            <person name="Dedysh S.N."/>
        </authorList>
    </citation>
    <scope>NUCLEOTIDE SEQUENCE [LARGE SCALE GENOMIC DNA]</scope>
    <source>
        <strain evidence="1 2">SBC82</strain>
    </source>
</reference>
<organism evidence="1 2">
    <name type="scientific">Acidisarcina polymorpha</name>
    <dbReference type="NCBI Taxonomy" id="2211140"/>
    <lineage>
        <taxon>Bacteria</taxon>
        <taxon>Pseudomonadati</taxon>
        <taxon>Acidobacteriota</taxon>
        <taxon>Terriglobia</taxon>
        <taxon>Terriglobales</taxon>
        <taxon>Acidobacteriaceae</taxon>
        <taxon>Acidisarcina</taxon>
    </lineage>
</organism>
<name>A0A2Z5FRT3_9BACT</name>
<dbReference type="AlphaFoldDB" id="A0A2Z5FRT3"/>
<dbReference type="KEGG" id="abas:ACPOL_0001"/>
<evidence type="ECO:0000313" key="2">
    <source>
        <dbReference type="Proteomes" id="UP000253606"/>
    </source>
</evidence>
<proteinExistence type="predicted"/>
<dbReference type="Proteomes" id="UP000253606">
    <property type="component" value="Chromosome"/>
</dbReference>
<dbReference type="EMBL" id="CP030840">
    <property type="protein sequence ID" value="AXC09388.1"/>
    <property type="molecule type" value="Genomic_DNA"/>
</dbReference>
<protein>
    <submittedName>
        <fullName evidence="1">Uncharacterized protein</fullName>
    </submittedName>
</protein>
<accession>A0A2Z5FRT3</accession>
<sequence>MQYAATLASWFGVPAAELASIFPNIGNFPTANLGFLG</sequence>